<dbReference type="PANTHER" id="PTHR35011:SF2">
    <property type="entry name" value="2,3-DIKETO-L-GULONATE TRAP TRANSPORTER SMALL PERMEASE PROTEIN YIAM"/>
    <property type="match status" value="1"/>
</dbReference>
<evidence type="ECO:0000256" key="6">
    <source>
        <dbReference type="ARBA" id="ARBA00022989"/>
    </source>
</evidence>
<dbReference type="AlphaFoldDB" id="A0A1H3RSJ1"/>
<dbReference type="Pfam" id="PF04290">
    <property type="entry name" value="DctQ"/>
    <property type="match status" value="1"/>
</dbReference>
<evidence type="ECO:0000256" key="4">
    <source>
        <dbReference type="ARBA" id="ARBA00022519"/>
    </source>
</evidence>
<comment type="subcellular location">
    <subcellularLocation>
        <location evidence="1 9">Cell inner membrane</location>
        <topology evidence="1 9">Multi-pass membrane protein</topology>
    </subcellularLocation>
</comment>
<evidence type="ECO:0000256" key="5">
    <source>
        <dbReference type="ARBA" id="ARBA00022692"/>
    </source>
</evidence>
<evidence type="ECO:0000313" key="12">
    <source>
        <dbReference type="Proteomes" id="UP000198914"/>
    </source>
</evidence>
<reference evidence="12" key="1">
    <citation type="submission" date="2016-10" db="EMBL/GenBank/DDBJ databases">
        <authorList>
            <person name="Varghese N."/>
            <person name="Submissions S."/>
        </authorList>
    </citation>
    <scope>NUCLEOTIDE SEQUENCE [LARGE SCALE GENOMIC DNA]</scope>
    <source>
        <strain evidence="12">DSM 100420</strain>
    </source>
</reference>
<dbReference type="RefSeq" id="WP_092646023.1">
    <property type="nucleotide sequence ID" value="NZ_FNPX01000009.1"/>
</dbReference>
<feature type="transmembrane region" description="Helical" evidence="9">
    <location>
        <begin position="92"/>
        <end position="110"/>
    </location>
</feature>
<comment type="function">
    <text evidence="9">Part of the tripartite ATP-independent periplasmic (TRAP) transport system.</text>
</comment>
<accession>A0A1H3RSJ1</accession>
<evidence type="ECO:0000256" key="3">
    <source>
        <dbReference type="ARBA" id="ARBA00022475"/>
    </source>
</evidence>
<keyword evidence="5 9" id="KW-0812">Transmembrane</keyword>
<sequence length="259" mass="28914">MATRYEPQGRLARAVHTFEETAIAVLLGLMTLLTFVNVVLRYVFNQSVIWSLEVILILFAWLVIFGVSYAFKITAHLGVDAVTNLLPSKAKRICALLAGAVTIVYAFLLLKGSWDYWAPYAALNRTSGTWFPTGFENTRDQAWYVTDQVPPLRWLFGWLEPLINQGEEYEKLPRVIPYIILPIGSALILFRVIQSVIAIARGDRESLIVSHEAEEDVAQAAKTLESGAVEPAVPPRRKPLVETGAYETVAPVIDSNRKV</sequence>
<evidence type="ECO:0000256" key="8">
    <source>
        <dbReference type="ARBA" id="ARBA00038436"/>
    </source>
</evidence>
<dbReference type="STRING" id="1244108.SAMN05444004_109110"/>
<keyword evidence="7 9" id="KW-0472">Membrane</keyword>
<evidence type="ECO:0000313" key="11">
    <source>
        <dbReference type="EMBL" id="SDZ28666.1"/>
    </source>
</evidence>
<proteinExistence type="inferred from homology"/>
<keyword evidence="3" id="KW-1003">Cell membrane</keyword>
<protein>
    <recommendedName>
        <fullName evidence="9">TRAP transporter small permease protein</fullName>
    </recommendedName>
</protein>
<evidence type="ECO:0000256" key="1">
    <source>
        <dbReference type="ARBA" id="ARBA00004429"/>
    </source>
</evidence>
<dbReference type="Proteomes" id="UP000198914">
    <property type="component" value="Unassembled WGS sequence"/>
</dbReference>
<dbReference type="InterPro" id="IPR007387">
    <property type="entry name" value="TRAP_DctQ"/>
</dbReference>
<evidence type="ECO:0000256" key="2">
    <source>
        <dbReference type="ARBA" id="ARBA00022448"/>
    </source>
</evidence>
<evidence type="ECO:0000256" key="9">
    <source>
        <dbReference type="RuleBase" id="RU369079"/>
    </source>
</evidence>
<dbReference type="EMBL" id="FNPX01000009">
    <property type="protein sequence ID" value="SDZ28666.1"/>
    <property type="molecule type" value="Genomic_DNA"/>
</dbReference>
<dbReference type="PANTHER" id="PTHR35011">
    <property type="entry name" value="2,3-DIKETO-L-GULONATE TRAP TRANSPORTER SMALL PERMEASE PROTEIN YIAM"/>
    <property type="match status" value="1"/>
</dbReference>
<keyword evidence="2 9" id="KW-0813">Transport</keyword>
<keyword evidence="6 9" id="KW-1133">Transmembrane helix</keyword>
<organism evidence="11 12">
    <name type="scientific">Jannaschia faecimaris</name>
    <dbReference type="NCBI Taxonomy" id="1244108"/>
    <lineage>
        <taxon>Bacteria</taxon>
        <taxon>Pseudomonadati</taxon>
        <taxon>Pseudomonadota</taxon>
        <taxon>Alphaproteobacteria</taxon>
        <taxon>Rhodobacterales</taxon>
        <taxon>Roseobacteraceae</taxon>
        <taxon>Jannaschia</taxon>
    </lineage>
</organism>
<dbReference type="GO" id="GO:0022857">
    <property type="term" value="F:transmembrane transporter activity"/>
    <property type="evidence" value="ECO:0007669"/>
    <property type="project" value="UniProtKB-UniRule"/>
</dbReference>
<dbReference type="InterPro" id="IPR055348">
    <property type="entry name" value="DctQ"/>
</dbReference>
<dbReference type="OrthoDB" id="7843639at2"/>
<feature type="transmembrane region" description="Helical" evidence="9">
    <location>
        <begin position="21"/>
        <end position="43"/>
    </location>
</feature>
<feature type="transmembrane region" description="Helical" evidence="9">
    <location>
        <begin position="175"/>
        <end position="200"/>
    </location>
</feature>
<keyword evidence="4 9" id="KW-0997">Cell inner membrane</keyword>
<dbReference type="GO" id="GO:0015740">
    <property type="term" value="P:C4-dicarboxylate transport"/>
    <property type="evidence" value="ECO:0007669"/>
    <property type="project" value="TreeGrafter"/>
</dbReference>
<gene>
    <name evidence="11" type="ORF">SAMN05444004_109110</name>
</gene>
<feature type="transmembrane region" description="Helical" evidence="9">
    <location>
        <begin position="49"/>
        <end position="71"/>
    </location>
</feature>
<keyword evidence="12" id="KW-1185">Reference proteome</keyword>
<name>A0A1H3RSJ1_9RHOB</name>
<evidence type="ECO:0000256" key="7">
    <source>
        <dbReference type="ARBA" id="ARBA00023136"/>
    </source>
</evidence>
<evidence type="ECO:0000259" key="10">
    <source>
        <dbReference type="Pfam" id="PF04290"/>
    </source>
</evidence>
<comment type="similarity">
    <text evidence="8 9">Belongs to the TRAP transporter small permease family.</text>
</comment>
<feature type="domain" description="Tripartite ATP-independent periplasmic transporters DctQ component" evidence="10">
    <location>
        <begin position="30"/>
        <end position="129"/>
    </location>
</feature>
<dbReference type="GO" id="GO:0005886">
    <property type="term" value="C:plasma membrane"/>
    <property type="evidence" value="ECO:0007669"/>
    <property type="project" value="UniProtKB-SubCell"/>
</dbReference>
<comment type="subunit">
    <text evidence="9">The complex comprises the extracytoplasmic solute receptor protein and the two transmembrane proteins.</text>
</comment>